<organism evidence="2 3">
    <name type="scientific">Enterococcus silesiacus</name>
    <dbReference type="NCBI Taxonomy" id="332949"/>
    <lineage>
        <taxon>Bacteria</taxon>
        <taxon>Bacillati</taxon>
        <taxon>Bacillota</taxon>
        <taxon>Bacilli</taxon>
        <taxon>Lactobacillales</taxon>
        <taxon>Enterococcaceae</taxon>
        <taxon>Enterococcus</taxon>
    </lineage>
</organism>
<dbReference type="EMBL" id="JXLC01000006">
    <property type="protein sequence ID" value="OJG92398.1"/>
    <property type="molecule type" value="Genomic_DNA"/>
</dbReference>
<reference evidence="2 3" key="1">
    <citation type="submission" date="2014-12" db="EMBL/GenBank/DDBJ databases">
        <title>Draft genome sequences of 29 type strains of Enterococci.</title>
        <authorList>
            <person name="Zhong Z."/>
            <person name="Sun Z."/>
            <person name="Liu W."/>
            <person name="Zhang W."/>
            <person name="Zhang H."/>
        </authorList>
    </citation>
    <scope>NUCLEOTIDE SEQUENCE [LARGE SCALE GENOMIC DNA]</scope>
    <source>
        <strain evidence="2 3">DSM 22801</strain>
    </source>
</reference>
<proteinExistence type="predicted"/>
<evidence type="ECO:0000313" key="3">
    <source>
        <dbReference type="Proteomes" id="UP000183039"/>
    </source>
</evidence>
<feature type="region of interest" description="Disordered" evidence="1">
    <location>
        <begin position="84"/>
        <end position="106"/>
    </location>
</feature>
<dbReference type="AlphaFoldDB" id="A0AA91GHT8"/>
<accession>A0AA91GHT8</accession>
<feature type="region of interest" description="Disordered" evidence="1">
    <location>
        <begin position="151"/>
        <end position="175"/>
    </location>
</feature>
<feature type="compositionally biased region" description="Low complexity" evidence="1">
    <location>
        <begin position="86"/>
        <end position="103"/>
    </location>
</feature>
<gene>
    <name evidence="2" type="ORF">RV15_GL003191</name>
</gene>
<sequence>MNKFVKGAVVAGLALSIGGTGFLATATQVHANSAQLVDNTAKINALIQEKQEAINKKKVSRDWQEQKALGIRIGEIEREIQALKKGGSTSGSTGNTTTPTTPGEDTASKIQALIQEKQELINKKKVSTNWQEQQALGIRIGEIEREIQALKNGSSTGGSTGNTTTPTTPATPGEDTASKIQALIQEKQEAINKKKVSRDKNEQKALGIRIGEIEREIQALKNGSSTGGSTGNTTAPSTPVEDNAAKIQALIQEKQELINKKKVSRDKNEQKALGKQIDQIEKEIKQLKKNK</sequence>
<evidence type="ECO:0000313" key="2">
    <source>
        <dbReference type="EMBL" id="OJG92398.1"/>
    </source>
</evidence>
<dbReference type="Proteomes" id="UP000183039">
    <property type="component" value="Unassembled WGS sequence"/>
</dbReference>
<name>A0AA91GHT8_9ENTE</name>
<feature type="region of interest" description="Disordered" evidence="1">
    <location>
        <begin position="220"/>
        <end position="244"/>
    </location>
</feature>
<feature type="compositionally biased region" description="Low complexity" evidence="1">
    <location>
        <begin position="161"/>
        <end position="173"/>
    </location>
</feature>
<evidence type="ECO:0000256" key="1">
    <source>
        <dbReference type="SAM" id="MobiDB-lite"/>
    </source>
</evidence>
<protein>
    <submittedName>
        <fullName evidence="2">Uncharacterized protein</fullName>
    </submittedName>
</protein>
<comment type="caution">
    <text evidence="2">The sequence shown here is derived from an EMBL/GenBank/DDBJ whole genome shotgun (WGS) entry which is preliminary data.</text>
</comment>
<dbReference type="RefSeq" id="WP_245791256.1">
    <property type="nucleotide sequence ID" value="NZ_JXLC01000006.1"/>
</dbReference>